<name>A0A0B4MK06_9TOMB</name>
<dbReference type="EMBL" id="AY038068">
    <property type="protein sequence ID" value="AHZ59472.1"/>
    <property type="molecule type" value="Genomic_RNA"/>
</dbReference>
<gene>
    <name evidence="1" type="primary">p27</name>
</gene>
<dbReference type="Proteomes" id="UP000204074">
    <property type="component" value="Segment"/>
</dbReference>
<dbReference type="GeneID" id="22921861"/>
<reference evidence="1 2" key="1">
    <citation type="submission" date="2014-05" db="EMBL/GenBank/DDBJ databases">
        <authorList>
            <person name="Jordan R."/>
        </authorList>
    </citation>
    <scope>NUCLEOTIDE SEQUENCE [LARGE SCALE GENOMIC DNA]</scope>
    <source>
        <strain evidence="1">DSMZ-PV0304</strain>
    </source>
</reference>
<proteinExistence type="predicted"/>
<accession>A0A0B4MK06</accession>
<evidence type="ECO:0000313" key="1">
    <source>
        <dbReference type="EMBL" id="AHZ59472.1"/>
    </source>
</evidence>
<evidence type="ECO:0000313" key="2">
    <source>
        <dbReference type="Proteomes" id="UP000204074"/>
    </source>
</evidence>
<organism evidence="1 2">
    <name type="scientific">Pelargonium ringspot virus</name>
    <dbReference type="NCBI Taxonomy" id="167020"/>
    <lineage>
        <taxon>Viruses</taxon>
        <taxon>Riboviria</taxon>
        <taxon>Orthornavirae</taxon>
        <taxon>Kitrinoviricota</taxon>
        <taxon>Tolucaviricetes</taxon>
        <taxon>Tolivirales</taxon>
        <taxon>Tombusviridae</taxon>
        <taxon>Procedovirinae</taxon>
        <taxon>Pelarspovirus</taxon>
        <taxon>Pelarspovirus anulopelargonii</taxon>
    </lineage>
</organism>
<protein>
    <submittedName>
        <fullName evidence="1">Replicase protein</fullName>
    </submittedName>
</protein>
<dbReference type="KEGG" id="vg:22921861"/>
<dbReference type="RefSeq" id="YP_009116640.1">
    <property type="nucleotide sequence ID" value="NC_026240.1"/>
</dbReference>
<dbReference type="OrthoDB" id="12338at10239"/>
<keyword evidence="2" id="KW-1185">Reference proteome</keyword>
<sequence length="236" mass="26270">MTDVVKFGVWAGFYLAKELALLGPELASITLSSLTPNYNGLLTSIGLPTVSSIPTASPPIDLVLVNDGVLNTPNLELEGELVPLLEEVITDPKTGTITKAVKTRRPKSKTTFSCILAAETKNHFGGLPRATRANELSVMKHLVNRCKECKLTALQTREVSAKAFSLVFTPDSHDKFIYEFLNSDITFERRCDYLKSQRVDSCWLRLLQNPFGKKRWKAVVCRLMGMGVQEAYEFVK</sequence>